<name>K3ZPF4_SETIT</name>
<protein>
    <submittedName>
        <fullName evidence="1">Uncharacterized protein</fullName>
    </submittedName>
</protein>
<organism evidence="1 2">
    <name type="scientific">Setaria italica</name>
    <name type="common">Foxtail millet</name>
    <name type="synonym">Panicum italicum</name>
    <dbReference type="NCBI Taxonomy" id="4555"/>
    <lineage>
        <taxon>Eukaryota</taxon>
        <taxon>Viridiplantae</taxon>
        <taxon>Streptophyta</taxon>
        <taxon>Embryophyta</taxon>
        <taxon>Tracheophyta</taxon>
        <taxon>Spermatophyta</taxon>
        <taxon>Magnoliopsida</taxon>
        <taxon>Liliopsida</taxon>
        <taxon>Poales</taxon>
        <taxon>Poaceae</taxon>
        <taxon>PACMAD clade</taxon>
        <taxon>Panicoideae</taxon>
        <taxon>Panicodae</taxon>
        <taxon>Paniceae</taxon>
        <taxon>Cenchrinae</taxon>
        <taxon>Setaria</taxon>
    </lineage>
</organism>
<sequence>MTMMGSADDIQKEFSRESVLFALFPGSKMTNFHDAC</sequence>
<dbReference type="EMBL" id="AGNK02005269">
    <property type="status" value="NOT_ANNOTATED_CDS"/>
    <property type="molecule type" value="Genomic_DNA"/>
</dbReference>
<dbReference type="AlphaFoldDB" id="K3ZPF4"/>
<evidence type="ECO:0000313" key="2">
    <source>
        <dbReference type="Proteomes" id="UP000004995"/>
    </source>
</evidence>
<dbReference type="Gramene" id="KQK95954">
    <property type="protein sequence ID" value="KQK95954"/>
    <property type="gene ID" value="SETIT_028484mg"/>
</dbReference>
<dbReference type="HOGENOM" id="CLU_3360625_0_0_1"/>
<dbReference type="EnsemblPlants" id="KQK95954">
    <property type="protein sequence ID" value="KQK95954"/>
    <property type="gene ID" value="SETIT_028484mg"/>
</dbReference>
<accession>K3ZPF4</accession>
<dbReference type="Proteomes" id="UP000004995">
    <property type="component" value="Unassembled WGS sequence"/>
</dbReference>
<keyword evidence="2" id="KW-1185">Reference proteome</keyword>
<proteinExistence type="predicted"/>
<evidence type="ECO:0000313" key="1">
    <source>
        <dbReference type="EnsemblPlants" id="KQK95954"/>
    </source>
</evidence>
<reference evidence="2" key="1">
    <citation type="journal article" date="2012" name="Nat. Biotechnol.">
        <title>Reference genome sequence of the model plant Setaria.</title>
        <authorList>
            <person name="Bennetzen J.L."/>
            <person name="Schmutz J."/>
            <person name="Wang H."/>
            <person name="Percifield R."/>
            <person name="Hawkins J."/>
            <person name="Pontaroli A.C."/>
            <person name="Estep M."/>
            <person name="Feng L."/>
            <person name="Vaughn J.N."/>
            <person name="Grimwood J."/>
            <person name="Jenkins J."/>
            <person name="Barry K."/>
            <person name="Lindquist E."/>
            <person name="Hellsten U."/>
            <person name="Deshpande S."/>
            <person name="Wang X."/>
            <person name="Wu X."/>
            <person name="Mitros T."/>
            <person name="Triplett J."/>
            <person name="Yang X."/>
            <person name="Ye C.Y."/>
            <person name="Mauro-Herrera M."/>
            <person name="Wang L."/>
            <person name="Li P."/>
            <person name="Sharma M."/>
            <person name="Sharma R."/>
            <person name="Ronald P.C."/>
            <person name="Panaud O."/>
            <person name="Kellogg E.A."/>
            <person name="Brutnell T.P."/>
            <person name="Doust A.N."/>
            <person name="Tuskan G.A."/>
            <person name="Rokhsar D."/>
            <person name="Devos K.M."/>
        </authorList>
    </citation>
    <scope>NUCLEOTIDE SEQUENCE [LARGE SCALE GENOMIC DNA]</scope>
    <source>
        <strain evidence="2">cv. Yugu1</strain>
    </source>
</reference>
<dbReference type="InParanoid" id="K3ZPF4"/>
<reference evidence="1" key="2">
    <citation type="submission" date="2018-08" db="UniProtKB">
        <authorList>
            <consortium name="EnsemblPlants"/>
        </authorList>
    </citation>
    <scope>IDENTIFICATION</scope>
    <source>
        <strain evidence="1">Yugu1</strain>
    </source>
</reference>